<reference evidence="1" key="1">
    <citation type="submission" date="2019-08" db="EMBL/GenBank/DDBJ databases">
        <authorList>
            <person name="Kucharzyk K."/>
            <person name="Murdoch R.W."/>
            <person name="Higgins S."/>
            <person name="Loffler F."/>
        </authorList>
    </citation>
    <scope>NUCLEOTIDE SEQUENCE</scope>
</reference>
<sequence>MFPNIFEGIGTFLNRVSNLIIFECFLIFSFSVKRIADSDVSLIKVRVSLKQFLPVVYSRIIVSLCIVLESSCYEITVICTFIYCNRVRRLIHCKKIGPFVAYRRNALKLTYLSSLFTENEQKLSIVVIGVYLLTIRVDNTPHPVRAESNIDDA</sequence>
<protein>
    <submittedName>
        <fullName evidence="1">Uncharacterized protein</fullName>
    </submittedName>
</protein>
<dbReference type="AlphaFoldDB" id="A0A645F485"/>
<name>A0A645F485_9ZZZZ</name>
<evidence type="ECO:0000313" key="1">
    <source>
        <dbReference type="EMBL" id="MPN09145.1"/>
    </source>
</evidence>
<gene>
    <name evidence="1" type="ORF">SDC9_156433</name>
</gene>
<accession>A0A645F485</accession>
<dbReference type="EMBL" id="VSSQ01055232">
    <property type="protein sequence ID" value="MPN09145.1"/>
    <property type="molecule type" value="Genomic_DNA"/>
</dbReference>
<proteinExistence type="predicted"/>
<comment type="caution">
    <text evidence="1">The sequence shown here is derived from an EMBL/GenBank/DDBJ whole genome shotgun (WGS) entry which is preliminary data.</text>
</comment>
<organism evidence="1">
    <name type="scientific">bioreactor metagenome</name>
    <dbReference type="NCBI Taxonomy" id="1076179"/>
    <lineage>
        <taxon>unclassified sequences</taxon>
        <taxon>metagenomes</taxon>
        <taxon>ecological metagenomes</taxon>
    </lineage>
</organism>